<dbReference type="PANTHER" id="PTHR42924">
    <property type="entry name" value="EXONUCLEASE"/>
    <property type="match status" value="1"/>
</dbReference>
<dbReference type="InterPro" id="IPR003141">
    <property type="entry name" value="Pol/His_phosphatase_N"/>
</dbReference>
<gene>
    <name evidence="1" type="ORF">BcellWH2_01671</name>
</gene>
<reference evidence="1 2" key="1">
    <citation type="journal article" date="2015" name="Science">
        <title>Genetic determinants of in vivo fitness and diet responsiveness in multiple human gut Bacteroides.</title>
        <authorList>
            <person name="Wu M."/>
            <person name="McNulty N.P."/>
            <person name="Rodionov D.A."/>
            <person name="Khoroshkin M.S."/>
            <person name="Griffin N.W."/>
            <person name="Cheng J."/>
            <person name="Latreille P."/>
            <person name="Kerstetter R.A."/>
            <person name="Terrapon N."/>
            <person name="Henrissat B."/>
            <person name="Osterman A.L."/>
            <person name="Gordon J.I."/>
        </authorList>
    </citation>
    <scope>NUCLEOTIDE SEQUENCE [LARGE SCALE GENOMIC DNA]</scope>
    <source>
        <strain evidence="1 2">WH2</strain>
    </source>
</reference>
<dbReference type="InterPro" id="IPR016195">
    <property type="entry name" value="Pol/histidinol_Pase-like"/>
</dbReference>
<dbReference type="Gene3D" id="2.60.40.3090">
    <property type="match status" value="1"/>
</dbReference>
<dbReference type="InterPro" id="IPR052018">
    <property type="entry name" value="PHP_domain"/>
</dbReference>
<dbReference type="AlphaFoldDB" id="A0A0P0G4H3"/>
<dbReference type="GO" id="GO:0035312">
    <property type="term" value="F:5'-3' DNA exonuclease activity"/>
    <property type="evidence" value="ECO:0007669"/>
    <property type="project" value="TreeGrafter"/>
</dbReference>
<dbReference type="SMART" id="SM00481">
    <property type="entry name" value="POLIIIAc"/>
    <property type="match status" value="1"/>
</dbReference>
<dbReference type="PANTHER" id="PTHR42924:SF3">
    <property type="entry name" value="POLYMERASE_HISTIDINOL PHOSPHATASE N-TERMINAL DOMAIN-CONTAINING PROTEIN"/>
    <property type="match status" value="1"/>
</dbReference>
<dbReference type="PATRIC" id="fig|246787.4.peg.1720"/>
<dbReference type="GO" id="GO:0004534">
    <property type="term" value="F:5'-3' RNA exonuclease activity"/>
    <property type="evidence" value="ECO:0007669"/>
    <property type="project" value="TreeGrafter"/>
</dbReference>
<dbReference type="InterPro" id="IPR032165">
    <property type="entry name" value="DUF5001"/>
</dbReference>
<dbReference type="RefSeq" id="WP_029427870.1">
    <property type="nucleotide sequence ID" value="NZ_CP012801.1"/>
</dbReference>
<dbReference type="SUPFAM" id="SSF89550">
    <property type="entry name" value="PHP domain-like"/>
    <property type="match status" value="1"/>
</dbReference>
<dbReference type="Pfam" id="PF16392">
    <property type="entry name" value="DUF5001"/>
    <property type="match status" value="1"/>
</dbReference>
<dbReference type="Proteomes" id="UP000061809">
    <property type="component" value="Chromosome"/>
</dbReference>
<protein>
    <submittedName>
        <fullName evidence="1">Uncharacterized protein</fullName>
    </submittedName>
</protein>
<dbReference type="Gene3D" id="3.20.20.140">
    <property type="entry name" value="Metal-dependent hydrolases"/>
    <property type="match status" value="1"/>
</dbReference>
<evidence type="ECO:0000313" key="2">
    <source>
        <dbReference type="Proteomes" id="UP000061809"/>
    </source>
</evidence>
<dbReference type="KEGG" id="bcel:BcellWH2_01671"/>
<evidence type="ECO:0000313" key="1">
    <source>
        <dbReference type="EMBL" id="ALJ58924.1"/>
    </source>
</evidence>
<accession>A0A0P0G4H3</accession>
<sequence length="363" mass="41876">MKVKKVLVSAFLLATCLMNVQAQRRNEIQVPDLDGYTTLKCDFHMHTVFSDGLVWPTVRVDEAYREGLDAISLTEHIEYRPHKKDVVADHNRSFDLCQKQAEKLGILLIRGSEITRPMAPGHFNAIFLADSNPLEQKEYKDAFNEAKKQGAFIFWNHPGWAAQQPDTTKWWPEHTELYNEGCMHGIEVANGPLYMPEAVQWCLDKNLTMIGTSDIHQPIQTDYDFSKDEHRTMTFVFAKERSLKGIREALDNRRTAAYYRELVIGREDLLRPFFEKCVEIEEISRNEKGVTLSITNTTDLVLKLKKTAHDTSLVYFRDMTLKPHTRYSVRIGFDNSIKGGDMNFEVTNFIVAPDKGLEYTIYL</sequence>
<name>A0A0P0G4H3_9BACE</name>
<dbReference type="EMBL" id="CP012801">
    <property type="protein sequence ID" value="ALJ58924.1"/>
    <property type="molecule type" value="Genomic_DNA"/>
</dbReference>
<organism evidence="1 2">
    <name type="scientific">Bacteroides cellulosilyticus</name>
    <dbReference type="NCBI Taxonomy" id="246787"/>
    <lineage>
        <taxon>Bacteria</taxon>
        <taxon>Pseudomonadati</taxon>
        <taxon>Bacteroidota</taxon>
        <taxon>Bacteroidia</taxon>
        <taxon>Bacteroidales</taxon>
        <taxon>Bacteroidaceae</taxon>
        <taxon>Bacteroides</taxon>
    </lineage>
</organism>
<dbReference type="CDD" id="cd12112">
    <property type="entry name" value="PHP_HisPPase_Chlorobi_like"/>
    <property type="match status" value="1"/>
</dbReference>
<proteinExistence type="predicted"/>